<protein>
    <submittedName>
        <fullName evidence="1">Uncharacterized protein</fullName>
    </submittedName>
</protein>
<evidence type="ECO:0000313" key="2">
    <source>
        <dbReference type="Proteomes" id="UP000799429"/>
    </source>
</evidence>
<dbReference type="Proteomes" id="UP000799429">
    <property type="component" value="Unassembled WGS sequence"/>
</dbReference>
<accession>A0A9P4S4N4</accession>
<dbReference type="EMBL" id="MU006105">
    <property type="protein sequence ID" value="KAF2836079.1"/>
    <property type="molecule type" value="Genomic_DNA"/>
</dbReference>
<evidence type="ECO:0000313" key="1">
    <source>
        <dbReference type="EMBL" id="KAF2836079.1"/>
    </source>
</evidence>
<keyword evidence="2" id="KW-1185">Reference proteome</keyword>
<organism evidence="1 2">
    <name type="scientific">Patellaria atrata CBS 101060</name>
    <dbReference type="NCBI Taxonomy" id="1346257"/>
    <lineage>
        <taxon>Eukaryota</taxon>
        <taxon>Fungi</taxon>
        <taxon>Dikarya</taxon>
        <taxon>Ascomycota</taxon>
        <taxon>Pezizomycotina</taxon>
        <taxon>Dothideomycetes</taxon>
        <taxon>Dothideomycetes incertae sedis</taxon>
        <taxon>Patellariales</taxon>
        <taxon>Patellariaceae</taxon>
        <taxon>Patellaria</taxon>
    </lineage>
</organism>
<dbReference type="AlphaFoldDB" id="A0A9P4S4N4"/>
<name>A0A9P4S4N4_9PEZI</name>
<gene>
    <name evidence="1" type="ORF">M501DRAFT_283541</name>
</gene>
<sequence length="157" mass="17797">MKKSIETQLGLQRADDKNFLDGLPQLRYPFRRQIRLVNSADLTEEFPLQLIEEKVVFSSRIYHPTSTEQSISCILFLRTNNLSHRKISYIALPSPTKKPAQYYKKASHTLYSHPPTTILNATTTTLTDRPPYPSLNTPLSGPNHTSAIFLVPLPSFG</sequence>
<proteinExistence type="predicted"/>
<reference evidence="1" key="1">
    <citation type="journal article" date="2020" name="Stud. Mycol.">
        <title>101 Dothideomycetes genomes: a test case for predicting lifestyles and emergence of pathogens.</title>
        <authorList>
            <person name="Haridas S."/>
            <person name="Albert R."/>
            <person name="Binder M."/>
            <person name="Bloem J."/>
            <person name="Labutti K."/>
            <person name="Salamov A."/>
            <person name="Andreopoulos B."/>
            <person name="Baker S."/>
            <person name="Barry K."/>
            <person name="Bills G."/>
            <person name="Bluhm B."/>
            <person name="Cannon C."/>
            <person name="Castanera R."/>
            <person name="Culley D."/>
            <person name="Daum C."/>
            <person name="Ezra D."/>
            <person name="Gonzalez J."/>
            <person name="Henrissat B."/>
            <person name="Kuo A."/>
            <person name="Liang C."/>
            <person name="Lipzen A."/>
            <person name="Lutzoni F."/>
            <person name="Magnuson J."/>
            <person name="Mondo S."/>
            <person name="Nolan M."/>
            <person name="Ohm R."/>
            <person name="Pangilinan J."/>
            <person name="Park H.-J."/>
            <person name="Ramirez L."/>
            <person name="Alfaro M."/>
            <person name="Sun H."/>
            <person name="Tritt A."/>
            <person name="Yoshinaga Y."/>
            <person name="Zwiers L.-H."/>
            <person name="Turgeon B."/>
            <person name="Goodwin S."/>
            <person name="Spatafora J."/>
            <person name="Crous P."/>
            <person name="Grigoriev I."/>
        </authorList>
    </citation>
    <scope>NUCLEOTIDE SEQUENCE</scope>
    <source>
        <strain evidence="1">CBS 101060</strain>
    </source>
</reference>
<comment type="caution">
    <text evidence="1">The sequence shown here is derived from an EMBL/GenBank/DDBJ whole genome shotgun (WGS) entry which is preliminary data.</text>
</comment>